<dbReference type="Gene3D" id="3.40.1530.20">
    <property type="entry name" value="Protein of unknown function (DUF1491)"/>
    <property type="match status" value="1"/>
</dbReference>
<reference evidence="1" key="2">
    <citation type="submission" date="2023-01" db="EMBL/GenBank/DDBJ databases">
        <authorList>
            <person name="Sun Q."/>
            <person name="Evtushenko L."/>
        </authorList>
    </citation>
    <scope>NUCLEOTIDE SEQUENCE</scope>
    <source>
        <strain evidence="1">VKM B-1513</strain>
    </source>
</reference>
<gene>
    <name evidence="1" type="ORF">GCM10017621_01880</name>
</gene>
<dbReference type="Pfam" id="PF07372">
    <property type="entry name" value="DUF1491"/>
    <property type="match status" value="1"/>
</dbReference>
<dbReference type="AlphaFoldDB" id="A0A9W6MLM1"/>
<evidence type="ECO:0008006" key="3">
    <source>
        <dbReference type="Google" id="ProtNLM"/>
    </source>
</evidence>
<comment type="caution">
    <text evidence="1">The sequence shown here is derived from an EMBL/GenBank/DDBJ whole genome shotgun (WGS) entry which is preliminary data.</text>
</comment>
<dbReference type="InterPro" id="IPR009964">
    <property type="entry name" value="DUF1491"/>
</dbReference>
<reference evidence="1" key="1">
    <citation type="journal article" date="2014" name="Int. J. Syst. Evol. Microbiol.">
        <title>Complete genome sequence of Corynebacterium casei LMG S-19264T (=DSM 44701T), isolated from a smear-ripened cheese.</title>
        <authorList>
            <consortium name="US DOE Joint Genome Institute (JGI-PGF)"/>
            <person name="Walter F."/>
            <person name="Albersmeier A."/>
            <person name="Kalinowski J."/>
            <person name="Ruckert C."/>
        </authorList>
    </citation>
    <scope>NUCLEOTIDE SEQUENCE</scope>
    <source>
        <strain evidence="1">VKM B-1513</strain>
    </source>
</reference>
<dbReference type="EMBL" id="BSFE01000001">
    <property type="protein sequence ID" value="GLK50680.1"/>
    <property type="molecule type" value="Genomic_DNA"/>
</dbReference>
<proteinExistence type="predicted"/>
<protein>
    <recommendedName>
        <fullName evidence="3">DUF1491 family protein</fullName>
    </recommendedName>
</protein>
<dbReference type="Proteomes" id="UP001143486">
    <property type="component" value="Unassembled WGS sequence"/>
</dbReference>
<name>A0A9W6MLM1_9PROT</name>
<dbReference type="RefSeq" id="WP_271185079.1">
    <property type="nucleotide sequence ID" value="NZ_BSFE01000001.1"/>
</dbReference>
<accession>A0A9W6MLM1</accession>
<organism evidence="1 2">
    <name type="scientific">Maricaulis virginensis</name>
    <dbReference type="NCBI Taxonomy" id="144022"/>
    <lineage>
        <taxon>Bacteria</taxon>
        <taxon>Pseudomonadati</taxon>
        <taxon>Pseudomonadota</taxon>
        <taxon>Alphaproteobacteria</taxon>
        <taxon>Maricaulales</taxon>
        <taxon>Maricaulaceae</taxon>
        <taxon>Maricaulis</taxon>
    </lineage>
</organism>
<keyword evidence="2" id="KW-1185">Reference proteome</keyword>
<sequence length="113" mass="12900">MSELKTKFWVDALVRRADTGLASAYVIRRGDEDAGAVLVKVVLARDLAQLYVPARDGEGKRVWTLFRRVPAGEADIDAYCRRRIDNDPDIWLVEIEDRDGRHFLTEPVESAER</sequence>
<evidence type="ECO:0000313" key="1">
    <source>
        <dbReference type="EMBL" id="GLK50680.1"/>
    </source>
</evidence>
<evidence type="ECO:0000313" key="2">
    <source>
        <dbReference type="Proteomes" id="UP001143486"/>
    </source>
</evidence>